<protein>
    <submittedName>
        <fullName evidence="5">Fructose transport system substrate-binding protein</fullName>
    </submittedName>
</protein>
<sequence>MAMKSRCLSMTVGVWAICTLLGGASASAEELIFSLITKTNENPVFVLMRQAAEAKAKQLGVKLISFAGKYDGDNASQVDAIENSISAGAKVIVIVPNDTTAIVPQIKAARAAGVIVMVADSPLVPVNAADGTWATNNFAAGQLIGQWAKATLGDKAKDARIAMLNADTMMVTNDVARDNGFLTGFGITVPNRKVWGSETDPRIVGHDVTKGSPSGGQTAMENMLQKDPTINVVFTMNEQSASGAAQALKAVGRDKDVFLVSVDGTCAGIEMVRNGTIAATSMQFWLDMATDAMQAAMDKIKTGAVPPVTPGLDYVDSGTKLVTDHPAPGVPSITSEEALKLRGDMCKKAS</sequence>
<dbReference type="PANTHER" id="PTHR46847:SF2">
    <property type="entry name" value="ABC TRANSPORTER SUGAR-BINDING PROTEIN"/>
    <property type="match status" value="1"/>
</dbReference>
<accession>A0ABU0JDB2</accession>
<dbReference type="Gene3D" id="3.40.50.2300">
    <property type="match status" value="2"/>
</dbReference>
<evidence type="ECO:0000313" key="5">
    <source>
        <dbReference type="EMBL" id="MDQ0471388.1"/>
    </source>
</evidence>
<comment type="similarity">
    <text evidence="2">Belongs to the bacterial solute-binding protein 2 family.</text>
</comment>
<dbReference type="EMBL" id="JAUSVX010000008">
    <property type="protein sequence ID" value="MDQ0471388.1"/>
    <property type="molecule type" value="Genomic_DNA"/>
</dbReference>
<evidence type="ECO:0000256" key="1">
    <source>
        <dbReference type="ARBA" id="ARBA00004196"/>
    </source>
</evidence>
<dbReference type="Proteomes" id="UP001242480">
    <property type="component" value="Unassembled WGS sequence"/>
</dbReference>
<comment type="subcellular location">
    <subcellularLocation>
        <location evidence="1">Cell envelope</location>
    </subcellularLocation>
</comment>
<organism evidence="5 6">
    <name type="scientific">Labrys wisconsinensis</name>
    <dbReference type="NCBI Taxonomy" id="425677"/>
    <lineage>
        <taxon>Bacteria</taxon>
        <taxon>Pseudomonadati</taxon>
        <taxon>Pseudomonadota</taxon>
        <taxon>Alphaproteobacteria</taxon>
        <taxon>Hyphomicrobiales</taxon>
        <taxon>Xanthobacteraceae</taxon>
        <taxon>Labrys</taxon>
    </lineage>
</organism>
<proteinExistence type="inferred from homology"/>
<reference evidence="5 6" key="1">
    <citation type="submission" date="2023-07" db="EMBL/GenBank/DDBJ databases">
        <title>Genomic Encyclopedia of Type Strains, Phase IV (KMG-IV): sequencing the most valuable type-strain genomes for metagenomic binning, comparative biology and taxonomic classification.</title>
        <authorList>
            <person name="Goeker M."/>
        </authorList>
    </citation>
    <scope>NUCLEOTIDE SEQUENCE [LARGE SCALE GENOMIC DNA]</scope>
    <source>
        <strain evidence="5 6">DSM 19619</strain>
    </source>
</reference>
<keyword evidence="3" id="KW-0732">Signal</keyword>
<dbReference type="InterPro" id="IPR028082">
    <property type="entry name" value="Peripla_BP_I"/>
</dbReference>
<evidence type="ECO:0000259" key="4">
    <source>
        <dbReference type="Pfam" id="PF13407"/>
    </source>
</evidence>
<evidence type="ECO:0000256" key="3">
    <source>
        <dbReference type="ARBA" id="ARBA00022729"/>
    </source>
</evidence>
<name>A0ABU0JDB2_9HYPH</name>
<evidence type="ECO:0000313" key="6">
    <source>
        <dbReference type="Proteomes" id="UP001242480"/>
    </source>
</evidence>
<keyword evidence="6" id="KW-1185">Reference proteome</keyword>
<gene>
    <name evidence="5" type="ORF">QO011_004411</name>
</gene>
<dbReference type="SUPFAM" id="SSF53822">
    <property type="entry name" value="Periplasmic binding protein-like I"/>
    <property type="match status" value="1"/>
</dbReference>
<dbReference type="Pfam" id="PF13407">
    <property type="entry name" value="Peripla_BP_4"/>
    <property type="match status" value="1"/>
</dbReference>
<dbReference type="InterPro" id="IPR025997">
    <property type="entry name" value="SBP_2_dom"/>
</dbReference>
<comment type="caution">
    <text evidence="5">The sequence shown here is derived from an EMBL/GenBank/DDBJ whole genome shotgun (WGS) entry which is preliminary data.</text>
</comment>
<dbReference type="PANTHER" id="PTHR46847">
    <property type="entry name" value="D-ALLOSE-BINDING PERIPLASMIC PROTEIN-RELATED"/>
    <property type="match status" value="1"/>
</dbReference>
<evidence type="ECO:0000256" key="2">
    <source>
        <dbReference type="ARBA" id="ARBA00007639"/>
    </source>
</evidence>
<feature type="domain" description="Periplasmic binding protein" evidence="4">
    <location>
        <begin position="34"/>
        <end position="301"/>
    </location>
</feature>